<dbReference type="Proteomes" id="UP001348098">
    <property type="component" value="Unassembled WGS sequence"/>
</dbReference>
<dbReference type="PANTHER" id="PTHR39639">
    <property type="entry name" value="CHROMOSOME 16, WHOLE GENOME SHOTGUN SEQUENCE"/>
    <property type="match status" value="1"/>
</dbReference>
<protein>
    <submittedName>
        <fullName evidence="2">DUF262 domain-containing protein</fullName>
    </submittedName>
</protein>
<evidence type="ECO:0000313" key="2">
    <source>
        <dbReference type="EMBL" id="MEB3513428.1"/>
    </source>
</evidence>
<dbReference type="RefSeq" id="WP_195082581.1">
    <property type="nucleotide sequence ID" value="NZ_JAYESH010000017.1"/>
</dbReference>
<gene>
    <name evidence="2" type="ORF">U3653_25665</name>
</gene>
<evidence type="ECO:0000313" key="3">
    <source>
        <dbReference type="Proteomes" id="UP001348098"/>
    </source>
</evidence>
<sequence length="428" mass="49511">MISLVSRLGCVSSHWPGSAGDACSAWPLVCLTERGGRVLDETGVTDSLAAEEWRDIEEASEGAQIDEYDLTTSPNDFNISTIYSFIQSGAVLIPGFQRNYVWDIKRASRLIESLIIGLPVPQVFLYEEGRNRFLVIDGQQRLMTIYYFMAGRFPRREKRSEIREIFNQQGMVPDKILHDDAYFEQFNLSLSEVTPGVKNKFNKLNYRTLGDYRIQFELRTIRNMIVKQVRPSDDASSVYEMFNRLNTGGVNLTPQEIRSSLYHSPFYDALFKWNMDDRWRRLIGQETTDLHMRDIEILLRAFAMASEVKSYTPSMVRFLNRFSNSARQAGPDIIDKYHRQLNWFLEEIEDVSRNSWLSRQQKFQVNLFESVFAAAVQANEAGRRVELSSEVIAAIRDSKEFLKHSQERTTDTANVKGRFRVARAKLVR</sequence>
<evidence type="ECO:0000259" key="1">
    <source>
        <dbReference type="Pfam" id="PF03235"/>
    </source>
</evidence>
<accession>A0ABU6B1Q4</accession>
<proteinExistence type="predicted"/>
<feature type="domain" description="GmrSD restriction endonucleases N-terminal" evidence="1">
    <location>
        <begin position="79"/>
        <end position="262"/>
    </location>
</feature>
<reference evidence="2 3" key="1">
    <citation type="submission" date="2023-12" db="EMBL/GenBank/DDBJ databases">
        <title>novel species in genus Nocarida.</title>
        <authorList>
            <person name="Li Z."/>
        </authorList>
    </citation>
    <scope>NUCLEOTIDE SEQUENCE [LARGE SCALE GENOMIC DNA]</scope>
    <source>
        <strain evidence="2 3">CDC186</strain>
    </source>
</reference>
<organism evidence="2 3">
    <name type="scientific">Nocardia implantans</name>
    <dbReference type="NCBI Taxonomy" id="3108168"/>
    <lineage>
        <taxon>Bacteria</taxon>
        <taxon>Bacillati</taxon>
        <taxon>Actinomycetota</taxon>
        <taxon>Actinomycetes</taxon>
        <taxon>Mycobacteriales</taxon>
        <taxon>Nocardiaceae</taxon>
        <taxon>Nocardia</taxon>
    </lineage>
</organism>
<keyword evidence="3" id="KW-1185">Reference proteome</keyword>
<dbReference type="PANTHER" id="PTHR39639:SF1">
    <property type="entry name" value="DUF262 DOMAIN-CONTAINING PROTEIN"/>
    <property type="match status" value="1"/>
</dbReference>
<comment type="caution">
    <text evidence="2">The sequence shown here is derived from an EMBL/GenBank/DDBJ whole genome shotgun (WGS) entry which is preliminary data.</text>
</comment>
<name>A0ABU6B1Q4_9NOCA</name>
<dbReference type="Pfam" id="PF03235">
    <property type="entry name" value="GmrSD_N"/>
    <property type="match status" value="1"/>
</dbReference>
<dbReference type="InterPro" id="IPR004919">
    <property type="entry name" value="GmrSD_N"/>
</dbReference>
<dbReference type="EMBL" id="JAYKYQ010000011">
    <property type="protein sequence ID" value="MEB3513428.1"/>
    <property type="molecule type" value="Genomic_DNA"/>
</dbReference>